<dbReference type="Proteomes" id="UP000199504">
    <property type="component" value="Unassembled WGS sequence"/>
</dbReference>
<dbReference type="STRING" id="262898.GA0070564_101398"/>
<gene>
    <name evidence="2" type="ORF">GA0070564_101398</name>
</gene>
<dbReference type="Pfam" id="PF13466">
    <property type="entry name" value="STAS_2"/>
    <property type="match status" value="1"/>
</dbReference>
<proteinExistence type="predicted"/>
<feature type="domain" description="STAS" evidence="1">
    <location>
        <begin position="43"/>
        <end position="128"/>
    </location>
</feature>
<evidence type="ECO:0000313" key="3">
    <source>
        <dbReference type="Proteomes" id="UP000199504"/>
    </source>
</evidence>
<evidence type="ECO:0000313" key="2">
    <source>
        <dbReference type="EMBL" id="SCE69682.1"/>
    </source>
</evidence>
<dbReference type="InterPro" id="IPR002645">
    <property type="entry name" value="STAS_dom"/>
</dbReference>
<sequence length="128" mass="13901">MIHWPASNRAGSVVVVTALRRWYSPTGLHPGDHVCWTFADPALHGEVDHDLVDDVFPALVDLTGGSPGEVVLDLTDLEFLDAAGARMLARAVRLLAQTGVRLRLIRPRRTVSHCLELFDLLDAQGAAA</sequence>
<name>A0A1C4UDF5_9ACTN</name>
<dbReference type="SUPFAM" id="SSF52091">
    <property type="entry name" value="SpoIIaa-like"/>
    <property type="match status" value="1"/>
</dbReference>
<dbReference type="InterPro" id="IPR036513">
    <property type="entry name" value="STAS_dom_sf"/>
</dbReference>
<dbReference type="InterPro" id="IPR058548">
    <property type="entry name" value="MlaB-like_STAS"/>
</dbReference>
<dbReference type="EMBL" id="FMCX01000001">
    <property type="protein sequence ID" value="SCE69682.1"/>
    <property type="molecule type" value="Genomic_DNA"/>
</dbReference>
<dbReference type="PROSITE" id="PS50801">
    <property type="entry name" value="STAS"/>
    <property type="match status" value="1"/>
</dbReference>
<dbReference type="OrthoDB" id="5179750at2"/>
<dbReference type="CDD" id="cd07043">
    <property type="entry name" value="STAS_anti-anti-sigma_factors"/>
    <property type="match status" value="1"/>
</dbReference>
<accession>A0A1C4UDF5</accession>
<keyword evidence="3" id="KW-1185">Reference proteome</keyword>
<dbReference type="AlphaFoldDB" id="A0A1C4UDF5"/>
<evidence type="ECO:0000259" key="1">
    <source>
        <dbReference type="PROSITE" id="PS50801"/>
    </source>
</evidence>
<reference evidence="3" key="1">
    <citation type="submission" date="2016-06" db="EMBL/GenBank/DDBJ databases">
        <authorList>
            <person name="Varghese N."/>
            <person name="Submissions Spin"/>
        </authorList>
    </citation>
    <scope>NUCLEOTIDE SEQUENCE [LARGE SCALE GENOMIC DNA]</scope>
    <source>
        <strain evidence="3">DSM 44830</strain>
    </source>
</reference>
<dbReference type="Gene3D" id="3.30.750.24">
    <property type="entry name" value="STAS domain"/>
    <property type="match status" value="1"/>
</dbReference>
<protein>
    <submittedName>
        <fullName evidence="2">Anti-anti-sigma factor</fullName>
    </submittedName>
</protein>
<organism evidence="2 3">
    <name type="scientific">Micromonospora mirobrigensis</name>
    <dbReference type="NCBI Taxonomy" id="262898"/>
    <lineage>
        <taxon>Bacteria</taxon>
        <taxon>Bacillati</taxon>
        <taxon>Actinomycetota</taxon>
        <taxon>Actinomycetes</taxon>
        <taxon>Micromonosporales</taxon>
        <taxon>Micromonosporaceae</taxon>
        <taxon>Micromonospora</taxon>
    </lineage>
</organism>